<dbReference type="PROSITE" id="PS50885">
    <property type="entry name" value="HAMP"/>
    <property type="match status" value="1"/>
</dbReference>
<comment type="caution">
    <text evidence="7">The sequence shown here is derived from an EMBL/GenBank/DDBJ whole genome shotgun (WGS) entry which is preliminary data.</text>
</comment>
<evidence type="ECO:0000313" key="8">
    <source>
        <dbReference type="Proteomes" id="UP000284751"/>
    </source>
</evidence>
<dbReference type="Gene3D" id="3.30.565.10">
    <property type="entry name" value="Histidine kinase-like ATPase, C-terminal domain"/>
    <property type="match status" value="1"/>
</dbReference>
<dbReference type="SUPFAM" id="SSF55874">
    <property type="entry name" value="ATPase domain of HSP90 chaperone/DNA topoisomerase II/histidine kinase"/>
    <property type="match status" value="1"/>
</dbReference>
<dbReference type="Pfam" id="PF00672">
    <property type="entry name" value="HAMP"/>
    <property type="match status" value="1"/>
</dbReference>
<dbReference type="SMART" id="SM00304">
    <property type="entry name" value="HAMP"/>
    <property type="match status" value="1"/>
</dbReference>
<dbReference type="PANTHER" id="PTHR34220:SF7">
    <property type="entry name" value="SENSOR HISTIDINE KINASE YPDA"/>
    <property type="match status" value="1"/>
</dbReference>
<sequence length="587" mass="67308">MDRNKRYHSIAAKLTILLVLTLLAIVVATSIFNYKKSFNDLINEYIQTDLALIDQNSQSIGNYLNQYATLSNSLFLDYSFTSNILFNRTDSASILENDNRLKQILFSNENILNLTLYTSENHSLYSLSRYFSSRISDNSQIQDSEWYHKMENENLTYVIDPISKRVDYTYTPPLEKEEDVFTYHRCFRRNPKGEILAVLSLSIDPTALINLCKASKREGEEIVLIGGDSIPFYSSFSENFSLSPHNERKGYYYQNFEGKTYLVLYSQIDNNFTLNKIVPFDKLNRQAMETALPSSLTGGLFIAAVIIVLLPVITFTVTKPLKQITKIIETMGDADKFPKVKVKGNNELALLGNKFNEMSDKIEHLITSEVKAKLAQKNAQIVALQAQINPHFMSNTLQSIGNDAILCGHDDIYEKISSLTDLIQYGYRADLQMVPLYEELEYIQKYMYLQKNRFGRRLDFYMVIEEGISSCLIPKLVLQPILENSIEHGYYDGLASLKVTVEAKRKDNRLVLTLWDNGKGISPEQLSEINQWLSLYEVSVNMSEHIGIRNVFMRLLLIFGRNVSIRCESDLYEGTKTILDIPVIKEE</sequence>
<evidence type="ECO:0000256" key="5">
    <source>
        <dbReference type="SAM" id="Phobius"/>
    </source>
</evidence>
<reference evidence="7 8" key="1">
    <citation type="submission" date="2018-08" db="EMBL/GenBank/DDBJ databases">
        <title>A genome reference for cultivated species of the human gut microbiota.</title>
        <authorList>
            <person name="Zou Y."/>
            <person name="Xue W."/>
            <person name="Luo G."/>
        </authorList>
    </citation>
    <scope>NUCLEOTIDE SEQUENCE [LARGE SCALE GENOMIC DNA]</scope>
    <source>
        <strain evidence="7 8">AF28-26</strain>
    </source>
</reference>
<dbReference type="Gene3D" id="6.10.340.10">
    <property type="match status" value="1"/>
</dbReference>
<evidence type="ECO:0000256" key="2">
    <source>
        <dbReference type="ARBA" id="ARBA00022553"/>
    </source>
</evidence>
<dbReference type="AlphaFoldDB" id="A0A412AZ43"/>
<dbReference type="Pfam" id="PF06580">
    <property type="entry name" value="His_kinase"/>
    <property type="match status" value="1"/>
</dbReference>
<dbReference type="InterPro" id="IPR010559">
    <property type="entry name" value="Sig_transdc_His_kin_internal"/>
</dbReference>
<evidence type="ECO:0000256" key="4">
    <source>
        <dbReference type="ARBA" id="ARBA00022777"/>
    </source>
</evidence>
<dbReference type="EMBL" id="QRTC01000008">
    <property type="protein sequence ID" value="RGQ43071.1"/>
    <property type="molecule type" value="Genomic_DNA"/>
</dbReference>
<dbReference type="Pfam" id="PF02518">
    <property type="entry name" value="HATPase_c"/>
    <property type="match status" value="1"/>
</dbReference>
<dbReference type="InterPro" id="IPR036890">
    <property type="entry name" value="HATPase_C_sf"/>
</dbReference>
<comment type="subcellular location">
    <subcellularLocation>
        <location evidence="1">Membrane</location>
    </subcellularLocation>
</comment>
<feature type="domain" description="HAMP" evidence="6">
    <location>
        <begin position="315"/>
        <end position="367"/>
    </location>
</feature>
<proteinExistence type="predicted"/>
<dbReference type="SUPFAM" id="SSF158472">
    <property type="entry name" value="HAMP domain-like"/>
    <property type="match status" value="1"/>
</dbReference>
<organism evidence="7 8">
    <name type="scientific">[Clostridium] leptum</name>
    <dbReference type="NCBI Taxonomy" id="1535"/>
    <lineage>
        <taxon>Bacteria</taxon>
        <taxon>Bacillati</taxon>
        <taxon>Bacillota</taxon>
        <taxon>Clostridia</taxon>
        <taxon>Eubacteriales</taxon>
        <taxon>Oscillospiraceae</taxon>
        <taxon>Oscillospiraceae incertae sedis</taxon>
    </lineage>
</organism>
<evidence type="ECO:0000256" key="3">
    <source>
        <dbReference type="ARBA" id="ARBA00022679"/>
    </source>
</evidence>
<keyword evidence="2" id="KW-0597">Phosphoprotein</keyword>
<dbReference type="GO" id="GO:0016020">
    <property type="term" value="C:membrane"/>
    <property type="evidence" value="ECO:0007669"/>
    <property type="project" value="UniProtKB-SubCell"/>
</dbReference>
<accession>A0A412AZ43</accession>
<keyword evidence="5" id="KW-0472">Membrane</keyword>
<dbReference type="InterPro" id="IPR003594">
    <property type="entry name" value="HATPase_dom"/>
</dbReference>
<keyword evidence="3" id="KW-0808">Transferase</keyword>
<dbReference type="Proteomes" id="UP000284751">
    <property type="component" value="Unassembled WGS sequence"/>
</dbReference>
<keyword evidence="5" id="KW-0812">Transmembrane</keyword>
<dbReference type="CDD" id="cd06225">
    <property type="entry name" value="HAMP"/>
    <property type="match status" value="1"/>
</dbReference>
<evidence type="ECO:0000313" key="7">
    <source>
        <dbReference type="EMBL" id="RGQ43071.1"/>
    </source>
</evidence>
<dbReference type="InterPro" id="IPR003660">
    <property type="entry name" value="HAMP_dom"/>
</dbReference>
<dbReference type="PANTHER" id="PTHR34220">
    <property type="entry name" value="SENSOR HISTIDINE KINASE YPDA"/>
    <property type="match status" value="1"/>
</dbReference>
<name>A0A412AZ43_9FIRM</name>
<feature type="transmembrane region" description="Helical" evidence="5">
    <location>
        <begin position="296"/>
        <end position="317"/>
    </location>
</feature>
<protein>
    <submittedName>
        <fullName evidence="7">Sensor histidine kinase</fullName>
    </submittedName>
</protein>
<dbReference type="GO" id="GO:0000155">
    <property type="term" value="F:phosphorelay sensor kinase activity"/>
    <property type="evidence" value="ECO:0007669"/>
    <property type="project" value="InterPro"/>
</dbReference>
<evidence type="ECO:0000256" key="1">
    <source>
        <dbReference type="ARBA" id="ARBA00004370"/>
    </source>
</evidence>
<gene>
    <name evidence="7" type="ORF">DWY99_03520</name>
</gene>
<keyword evidence="4 7" id="KW-0418">Kinase</keyword>
<evidence type="ECO:0000259" key="6">
    <source>
        <dbReference type="PROSITE" id="PS50885"/>
    </source>
</evidence>
<keyword evidence="5" id="KW-1133">Transmembrane helix</keyword>
<dbReference type="InterPro" id="IPR050640">
    <property type="entry name" value="Bact_2-comp_sensor_kinase"/>
</dbReference>